<dbReference type="InterPro" id="IPR012133">
    <property type="entry name" value="Alpha-hydoxy_acid_DH_FMN"/>
</dbReference>
<feature type="binding site" evidence="6">
    <location>
        <position position="179"/>
    </location>
    <ligand>
        <name>glyoxylate</name>
        <dbReference type="ChEBI" id="CHEBI:36655"/>
    </ligand>
</feature>
<evidence type="ECO:0000256" key="2">
    <source>
        <dbReference type="ARBA" id="ARBA00022630"/>
    </source>
</evidence>
<dbReference type="InterPro" id="IPR013785">
    <property type="entry name" value="Aldolase_TIM"/>
</dbReference>
<feature type="binding site" evidence="6">
    <location>
        <position position="143"/>
    </location>
    <ligand>
        <name>FMN</name>
        <dbReference type="ChEBI" id="CHEBI:58210"/>
    </ligand>
</feature>
<organism evidence="8 9">
    <name type="scientific">Microvirga mediterraneensis</name>
    <dbReference type="NCBI Taxonomy" id="2754695"/>
    <lineage>
        <taxon>Bacteria</taxon>
        <taxon>Pseudomonadati</taxon>
        <taxon>Pseudomonadota</taxon>
        <taxon>Alphaproteobacteria</taxon>
        <taxon>Hyphomicrobiales</taxon>
        <taxon>Methylobacteriaceae</taxon>
        <taxon>Microvirga</taxon>
    </lineage>
</organism>
<dbReference type="GO" id="GO:0016491">
    <property type="term" value="F:oxidoreductase activity"/>
    <property type="evidence" value="ECO:0007669"/>
    <property type="project" value="UniProtKB-KW"/>
</dbReference>
<accession>A0A838BU08</accession>
<comment type="caution">
    <text evidence="8">The sequence shown here is derived from an EMBL/GenBank/DDBJ whole genome shotgun (WGS) entry which is preliminary data.</text>
</comment>
<proteinExistence type="inferred from homology"/>
<dbReference type="SUPFAM" id="SSF51395">
    <property type="entry name" value="FMN-linked oxidoreductases"/>
    <property type="match status" value="1"/>
</dbReference>
<dbReference type="InterPro" id="IPR037396">
    <property type="entry name" value="FMN_HAD"/>
</dbReference>
<name>A0A838BU08_9HYPH</name>
<dbReference type="RefSeq" id="WP_181053931.1">
    <property type="nucleotide sequence ID" value="NZ_JACDXJ010000001.1"/>
</dbReference>
<evidence type="ECO:0000256" key="1">
    <source>
        <dbReference type="ARBA" id="ARBA00001917"/>
    </source>
</evidence>
<feature type="binding site" evidence="6">
    <location>
        <position position="40"/>
    </location>
    <ligand>
        <name>glyoxylate</name>
        <dbReference type="ChEBI" id="CHEBI:36655"/>
    </ligand>
</feature>
<keyword evidence="4" id="KW-0560">Oxidoreductase</keyword>
<dbReference type="GO" id="GO:0010181">
    <property type="term" value="F:FMN binding"/>
    <property type="evidence" value="ECO:0007669"/>
    <property type="project" value="InterPro"/>
</dbReference>
<dbReference type="AlphaFoldDB" id="A0A838BU08"/>
<dbReference type="PROSITE" id="PS51349">
    <property type="entry name" value="FMN_HYDROXY_ACID_DH_2"/>
    <property type="match status" value="1"/>
</dbReference>
<keyword evidence="2 6" id="KW-0285">Flavoprotein</keyword>
<gene>
    <name evidence="8" type="ORF">H0S73_20815</name>
</gene>
<dbReference type="PIRSF" id="PIRSF000138">
    <property type="entry name" value="Al-hdrx_acd_dh"/>
    <property type="match status" value="1"/>
</dbReference>
<keyword evidence="9" id="KW-1185">Reference proteome</keyword>
<feature type="binding site" evidence="6">
    <location>
        <begin position="316"/>
        <end position="317"/>
    </location>
    <ligand>
        <name>FMN</name>
        <dbReference type="ChEBI" id="CHEBI:58210"/>
    </ligand>
</feature>
<comment type="cofactor">
    <cofactor evidence="1">
        <name>FMN</name>
        <dbReference type="ChEBI" id="CHEBI:58210"/>
    </cofactor>
</comment>
<dbReference type="Pfam" id="PF01070">
    <property type="entry name" value="FMN_dh"/>
    <property type="match status" value="1"/>
</dbReference>
<dbReference type="PANTHER" id="PTHR10578:SF107">
    <property type="entry name" value="2-HYDROXYACID OXIDASE 1"/>
    <property type="match status" value="1"/>
</dbReference>
<evidence type="ECO:0000256" key="6">
    <source>
        <dbReference type="PIRSR" id="PIRSR000138-2"/>
    </source>
</evidence>
<feature type="binding site" evidence="6">
    <location>
        <begin position="93"/>
        <end position="95"/>
    </location>
    <ligand>
        <name>FMN</name>
        <dbReference type="ChEBI" id="CHEBI:58210"/>
    </ligand>
</feature>
<comment type="similarity">
    <text evidence="5">Belongs to the FMN-dependent alpha-hydroxy acid dehydrogenase family.</text>
</comment>
<sequence>MTETKTSRIDDRYATNEKYTTLRGIHRDAQRHLSEVEWNYLWCGTGDEVTLRDNTAAFDRHRFVTPLFAGISNPDTRTNVLGLDLSFPAFIAPFGGEAAFHPGGHVAIGRAAEAVGIQQMVPVAASFPLEDIAAASSVASIFQMTFVGDEDAAVGLMERAKVAGYKYICVTYSPIRQWRERMMEDRFSIRGESGSANFGPGRSDPASLVELLEFTQPRWTWQQAARVIARAPLPCIVKGVTSVKDAHAALDAGAVGLYVSNYGGRTVDRTPAALDVLPSIRKSVGRDVPIIFDSGIRRGSDIATALALGADAVALGRLIALGLAADGEHGVRRTLELLQREFWTTLGHLGCSRVQDLSEAVLYRPELDTGR</sequence>
<feature type="binding site" evidence="6">
    <location>
        <begin position="293"/>
        <end position="297"/>
    </location>
    <ligand>
        <name>FMN</name>
        <dbReference type="ChEBI" id="CHEBI:58210"/>
    </ligand>
</feature>
<dbReference type="Gene3D" id="3.20.20.70">
    <property type="entry name" value="Aldolase class I"/>
    <property type="match status" value="1"/>
</dbReference>
<keyword evidence="3 6" id="KW-0288">FMN</keyword>
<evidence type="ECO:0000256" key="3">
    <source>
        <dbReference type="ARBA" id="ARBA00022643"/>
    </source>
</evidence>
<dbReference type="EMBL" id="JACDXJ010000001">
    <property type="protein sequence ID" value="MBA1158552.1"/>
    <property type="molecule type" value="Genomic_DNA"/>
</dbReference>
<dbReference type="InterPro" id="IPR000262">
    <property type="entry name" value="FMN-dep_DH"/>
</dbReference>
<protein>
    <submittedName>
        <fullName evidence="8">Alpha-hydroxy-acid oxidizing protein</fullName>
    </submittedName>
</protein>
<feature type="binding site" evidence="6">
    <location>
        <position position="260"/>
    </location>
    <ligand>
        <name>glyoxylate</name>
        <dbReference type="ChEBI" id="CHEBI:36655"/>
    </ligand>
</feature>
<dbReference type="PANTHER" id="PTHR10578">
    <property type="entry name" value="S -2-HYDROXY-ACID OXIDASE-RELATED"/>
    <property type="match status" value="1"/>
</dbReference>
<dbReference type="CDD" id="cd02809">
    <property type="entry name" value="alpha_hydroxyacid_oxid_FMN"/>
    <property type="match status" value="1"/>
</dbReference>
<feature type="binding site" evidence="6">
    <location>
        <position position="171"/>
    </location>
    <ligand>
        <name>FMN</name>
        <dbReference type="ChEBI" id="CHEBI:58210"/>
    </ligand>
</feature>
<reference evidence="8 9" key="1">
    <citation type="submission" date="2020-07" db="EMBL/GenBank/DDBJ databases">
        <title>Draft genome and description of Microvirga mediterraneensis Marseille-Q2068 sp. nov.</title>
        <authorList>
            <person name="Boxberger M."/>
        </authorList>
    </citation>
    <scope>NUCLEOTIDE SEQUENCE [LARGE SCALE GENOMIC DNA]</scope>
    <source>
        <strain evidence="8 9">Marseille-Q2068</strain>
    </source>
</reference>
<feature type="binding site" evidence="6">
    <location>
        <position position="265"/>
    </location>
    <ligand>
        <name>glyoxylate</name>
        <dbReference type="ChEBI" id="CHEBI:36655"/>
    </ligand>
</feature>
<feature type="binding site" evidence="6">
    <location>
        <position position="238"/>
    </location>
    <ligand>
        <name>FMN</name>
        <dbReference type="ChEBI" id="CHEBI:58210"/>
    </ligand>
</feature>
<evidence type="ECO:0000313" key="9">
    <source>
        <dbReference type="Proteomes" id="UP000572984"/>
    </source>
</evidence>
<evidence type="ECO:0000256" key="5">
    <source>
        <dbReference type="ARBA" id="ARBA00024042"/>
    </source>
</evidence>
<evidence type="ECO:0000259" key="7">
    <source>
        <dbReference type="PROSITE" id="PS51349"/>
    </source>
</evidence>
<feature type="domain" description="FMN hydroxy acid dehydrogenase" evidence="7">
    <location>
        <begin position="14"/>
        <end position="367"/>
    </location>
</feature>
<dbReference type="Proteomes" id="UP000572984">
    <property type="component" value="Unassembled WGS sequence"/>
</dbReference>
<evidence type="ECO:0000256" key="4">
    <source>
        <dbReference type="ARBA" id="ARBA00023002"/>
    </source>
</evidence>
<evidence type="ECO:0000313" key="8">
    <source>
        <dbReference type="EMBL" id="MBA1158552.1"/>
    </source>
</evidence>